<keyword evidence="2" id="KW-1185">Reference proteome</keyword>
<dbReference type="AlphaFoldDB" id="A0A8X6T9K2"/>
<reference evidence="1" key="1">
    <citation type="submission" date="2020-08" db="EMBL/GenBank/DDBJ databases">
        <title>Multicomponent nature underlies the extraordinary mechanical properties of spider dragline silk.</title>
        <authorList>
            <person name="Kono N."/>
            <person name="Nakamura H."/>
            <person name="Mori M."/>
            <person name="Yoshida Y."/>
            <person name="Ohtoshi R."/>
            <person name="Malay A.D."/>
            <person name="Moran D.A.P."/>
            <person name="Tomita M."/>
            <person name="Numata K."/>
            <person name="Arakawa K."/>
        </authorList>
    </citation>
    <scope>NUCLEOTIDE SEQUENCE</scope>
</reference>
<evidence type="ECO:0000313" key="2">
    <source>
        <dbReference type="Proteomes" id="UP000887013"/>
    </source>
</evidence>
<name>A0A8X6T9K2_NEPPI</name>
<gene>
    <name evidence="1" type="primary">NCL1_47773</name>
    <name evidence="1" type="ORF">NPIL_464231</name>
</gene>
<comment type="caution">
    <text evidence="1">The sequence shown here is derived from an EMBL/GenBank/DDBJ whole genome shotgun (WGS) entry which is preliminary data.</text>
</comment>
<proteinExistence type="predicted"/>
<organism evidence="1 2">
    <name type="scientific">Nephila pilipes</name>
    <name type="common">Giant wood spider</name>
    <name type="synonym">Nephila maculata</name>
    <dbReference type="NCBI Taxonomy" id="299642"/>
    <lineage>
        <taxon>Eukaryota</taxon>
        <taxon>Metazoa</taxon>
        <taxon>Ecdysozoa</taxon>
        <taxon>Arthropoda</taxon>
        <taxon>Chelicerata</taxon>
        <taxon>Arachnida</taxon>
        <taxon>Araneae</taxon>
        <taxon>Araneomorphae</taxon>
        <taxon>Entelegynae</taxon>
        <taxon>Araneoidea</taxon>
        <taxon>Nephilidae</taxon>
        <taxon>Nephila</taxon>
    </lineage>
</organism>
<protein>
    <submittedName>
        <fullName evidence="1">Uncharacterized protein</fullName>
    </submittedName>
</protein>
<dbReference type="Proteomes" id="UP000887013">
    <property type="component" value="Unassembled WGS sequence"/>
</dbReference>
<dbReference type="OrthoDB" id="6452841at2759"/>
<evidence type="ECO:0000313" key="1">
    <source>
        <dbReference type="EMBL" id="GFS86940.1"/>
    </source>
</evidence>
<dbReference type="EMBL" id="BMAW01052681">
    <property type="protein sequence ID" value="GFS86940.1"/>
    <property type="molecule type" value="Genomic_DNA"/>
</dbReference>
<sequence length="651" mass="74344">MESDPLFEHLIQELFPSYHVEALDLDNDAENYTPKGPLTSDLLGMFPKVNAVLEVVVQESWLEYIKRSRTLISSIKMYISHLMLICSAVKHIDDVYDKFLLVFASVTYLAEIVHDCTGTEFYKLTPLILTVFFENVLKKDFHKRGGWMRLEEHIRRKKYEELYDKCSLVDFELGEELKSNIRALFSPRLPSFESEIPLEQGIEHPMIVDLTRKAISLLNKPSLPAVVHERSISSQKNESDLGDSVGTVNIRMVNGDCSELKDLDLSFFDLDYVSKLKAFEEKVLICRRVEFGIADCFTMSDEILFRHLMDHLFSFYYEKFFGHLECNKTETFVAKGALTQYLFEMIATAVFVLDHSLVVPWVTLLKKQLNRMLSSPEMYVSYLMQICVIETELTTNICEKFVNVCGVVTAMGVYIYFTTRRKFYKLTPRILIVFFENQLNSDFKLRGGWTALEEYLCRQDYLQVSGESGEKSPKKVEDKLLELRRKNVSFGMGEGSGNYQLLKNLTGQVVSTLDSSLITELSLSSQEEKLLTSTKEEASNSKSLSELYPVGGRSLEIGERSISSERDKTPVENEEIKDIEAILSDIKNMFSEPVSKTTSSSSDESAKRLASNLGSFFERLKSNLERVVSILNLMQTRETGTSSRVKGTSHC</sequence>
<accession>A0A8X6T9K2</accession>